<dbReference type="Pfam" id="PF04770">
    <property type="entry name" value="ZF-HD_dimer"/>
    <property type="match status" value="1"/>
</dbReference>
<dbReference type="GO" id="GO:0000976">
    <property type="term" value="F:transcription cis-regulatory region binding"/>
    <property type="evidence" value="ECO:0007669"/>
    <property type="project" value="TreeGrafter"/>
</dbReference>
<keyword evidence="5" id="KW-0863">Zinc-finger</keyword>
<comment type="caution">
    <text evidence="13">The sequence shown here is derived from an EMBL/GenBank/DDBJ whole genome shotgun (WGS) entry which is preliminary data.</text>
</comment>
<dbReference type="AlphaFoldDB" id="A0AAV6IDB8"/>
<evidence type="ECO:0000256" key="1">
    <source>
        <dbReference type="ARBA" id="ARBA00004123"/>
    </source>
</evidence>
<dbReference type="InterPro" id="IPR006456">
    <property type="entry name" value="ZF_HD_homeobox_Cys/His_dimer"/>
</dbReference>
<dbReference type="SUPFAM" id="SSF46689">
    <property type="entry name" value="Homeodomain-like"/>
    <property type="match status" value="1"/>
</dbReference>
<evidence type="ECO:0000256" key="6">
    <source>
        <dbReference type="ARBA" id="ARBA00022833"/>
    </source>
</evidence>
<evidence type="ECO:0000256" key="3">
    <source>
        <dbReference type="ARBA" id="ARBA00022490"/>
    </source>
</evidence>
<keyword evidence="9" id="KW-0371">Homeobox</keyword>
<keyword evidence="7" id="KW-0805">Transcription regulation</keyword>
<dbReference type="GO" id="GO:0003700">
    <property type="term" value="F:DNA-binding transcription factor activity"/>
    <property type="evidence" value="ECO:0007669"/>
    <property type="project" value="TreeGrafter"/>
</dbReference>
<evidence type="ECO:0000256" key="5">
    <source>
        <dbReference type="ARBA" id="ARBA00022771"/>
    </source>
</evidence>
<dbReference type="Proteomes" id="UP000823749">
    <property type="component" value="Chromosome 11"/>
</dbReference>
<evidence type="ECO:0000256" key="10">
    <source>
        <dbReference type="ARBA" id="ARBA00023163"/>
    </source>
</evidence>
<keyword evidence="10" id="KW-0804">Transcription</keyword>
<dbReference type="GO" id="GO:0005737">
    <property type="term" value="C:cytoplasm"/>
    <property type="evidence" value="ECO:0007669"/>
    <property type="project" value="UniProtKB-SubCell"/>
</dbReference>
<dbReference type="InterPro" id="IPR006455">
    <property type="entry name" value="Homeodomain_ZF_HD"/>
</dbReference>
<dbReference type="GO" id="GO:0005634">
    <property type="term" value="C:nucleus"/>
    <property type="evidence" value="ECO:0007669"/>
    <property type="project" value="UniProtKB-SubCell"/>
</dbReference>
<organism evidence="13 14">
    <name type="scientific">Rhododendron griersonianum</name>
    <dbReference type="NCBI Taxonomy" id="479676"/>
    <lineage>
        <taxon>Eukaryota</taxon>
        <taxon>Viridiplantae</taxon>
        <taxon>Streptophyta</taxon>
        <taxon>Embryophyta</taxon>
        <taxon>Tracheophyta</taxon>
        <taxon>Spermatophyta</taxon>
        <taxon>Magnoliopsida</taxon>
        <taxon>eudicotyledons</taxon>
        <taxon>Gunneridae</taxon>
        <taxon>Pentapetalae</taxon>
        <taxon>asterids</taxon>
        <taxon>Ericales</taxon>
        <taxon>Ericaceae</taxon>
        <taxon>Ericoideae</taxon>
        <taxon>Rhodoreae</taxon>
        <taxon>Rhododendron</taxon>
    </lineage>
</organism>
<dbReference type="EMBL" id="JACTNZ010000011">
    <property type="protein sequence ID" value="KAG5525835.1"/>
    <property type="molecule type" value="Genomic_DNA"/>
</dbReference>
<dbReference type="NCBIfam" id="TIGR01565">
    <property type="entry name" value="homeo_ZF_HD"/>
    <property type="match status" value="1"/>
</dbReference>
<dbReference type="PANTHER" id="PTHR31948">
    <property type="entry name" value="ZINC-FINGER HOMEODOMAIN PROTEIN 2"/>
    <property type="match status" value="1"/>
</dbReference>
<evidence type="ECO:0000313" key="14">
    <source>
        <dbReference type="Proteomes" id="UP000823749"/>
    </source>
</evidence>
<feature type="domain" description="ZF-HD dimerization-type" evidence="12">
    <location>
        <begin position="17"/>
        <end position="67"/>
    </location>
</feature>
<dbReference type="InterPro" id="IPR009057">
    <property type="entry name" value="Homeodomain-like_sf"/>
</dbReference>
<proteinExistence type="predicted"/>
<name>A0AAV6IDB8_9ERIC</name>
<evidence type="ECO:0000256" key="4">
    <source>
        <dbReference type="ARBA" id="ARBA00022723"/>
    </source>
</evidence>
<keyword evidence="14" id="KW-1185">Reference proteome</keyword>
<protein>
    <recommendedName>
        <fullName evidence="12">ZF-HD dimerization-type domain-containing protein</fullName>
    </recommendedName>
</protein>
<keyword evidence="8" id="KW-0238">DNA-binding</keyword>
<dbReference type="PROSITE" id="PS51523">
    <property type="entry name" value="ZF_HD_DIMER"/>
    <property type="match status" value="1"/>
</dbReference>
<dbReference type="Gene3D" id="1.10.10.60">
    <property type="entry name" value="Homeodomain-like"/>
    <property type="match status" value="1"/>
</dbReference>
<evidence type="ECO:0000256" key="9">
    <source>
        <dbReference type="ARBA" id="ARBA00023155"/>
    </source>
</evidence>
<keyword evidence="3" id="KW-0963">Cytoplasm</keyword>
<dbReference type="GO" id="GO:0008270">
    <property type="term" value="F:zinc ion binding"/>
    <property type="evidence" value="ECO:0007669"/>
    <property type="project" value="UniProtKB-KW"/>
</dbReference>
<evidence type="ECO:0000256" key="11">
    <source>
        <dbReference type="ARBA" id="ARBA00023242"/>
    </source>
</evidence>
<sequence>MAKNNDGRRRWATIAIYLECQRIHSGQTGDHVVDGCQEFLGYGDDHLSEVAFYCSKCGCNRNFHRKEEITILANPTTVQMVHELAAAPPPHCGAPSPPLQQIPIAEIRLGNEEAEQEETREPKRERTKFTEAQKDAMIGYAEKLGWRLRGHKEHRLFRFCLGIGITLQNFKLWMRNNKRKYYVEPEESSASCRGVVRLELHTSCIGARSRANCNSDLLV</sequence>
<evidence type="ECO:0000259" key="12">
    <source>
        <dbReference type="PROSITE" id="PS51523"/>
    </source>
</evidence>
<gene>
    <name evidence="13" type="ORF">RHGRI_032204</name>
</gene>
<evidence type="ECO:0000256" key="7">
    <source>
        <dbReference type="ARBA" id="ARBA00023015"/>
    </source>
</evidence>
<keyword evidence="6" id="KW-0862">Zinc</keyword>
<dbReference type="PANTHER" id="PTHR31948:SF162">
    <property type="entry name" value="MINI ZINC FINGER PROTEIN 2"/>
    <property type="match status" value="1"/>
</dbReference>
<reference evidence="13" key="1">
    <citation type="submission" date="2020-08" db="EMBL/GenBank/DDBJ databases">
        <title>Plant Genome Project.</title>
        <authorList>
            <person name="Zhang R.-G."/>
        </authorList>
    </citation>
    <scope>NUCLEOTIDE SEQUENCE</scope>
    <source>
        <strain evidence="13">WSP0</strain>
        <tissue evidence="13">Leaf</tissue>
    </source>
</reference>
<evidence type="ECO:0000313" key="13">
    <source>
        <dbReference type="EMBL" id="KAG5525835.1"/>
    </source>
</evidence>
<keyword evidence="4" id="KW-0479">Metal-binding</keyword>
<accession>A0AAV6IDB8</accession>
<dbReference type="GO" id="GO:0050793">
    <property type="term" value="P:regulation of developmental process"/>
    <property type="evidence" value="ECO:0007669"/>
    <property type="project" value="TreeGrafter"/>
</dbReference>
<keyword evidence="11" id="KW-0539">Nucleus</keyword>
<comment type="subcellular location">
    <subcellularLocation>
        <location evidence="2">Cytoplasm</location>
    </subcellularLocation>
    <subcellularLocation>
        <location evidence="1">Nucleus</location>
    </subcellularLocation>
</comment>
<evidence type="ECO:0000256" key="2">
    <source>
        <dbReference type="ARBA" id="ARBA00004496"/>
    </source>
</evidence>
<evidence type="ECO:0000256" key="8">
    <source>
        <dbReference type="ARBA" id="ARBA00023125"/>
    </source>
</evidence>